<dbReference type="OrthoDB" id="9782820at2"/>
<dbReference type="SUPFAM" id="SSF143447">
    <property type="entry name" value="AMMECR1-like"/>
    <property type="match status" value="1"/>
</dbReference>
<dbReference type="PROSITE" id="PS51112">
    <property type="entry name" value="AMMECR1"/>
    <property type="match status" value="1"/>
</dbReference>
<comment type="caution">
    <text evidence="2">The sequence shown here is derived from an EMBL/GenBank/DDBJ whole genome shotgun (WGS) entry which is preliminary data.</text>
</comment>
<dbReference type="NCBIfam" id="TIGR00296">
    <property type="entry name" value="TIGR00296 family protein"/>
    <property type="match status" value="1"/>
</dbReference>
<feature type="domain" description="AMMECR1" evidence="1">
    <location>
        <begin position="4"/>
        <end position="186"/>
    </location>
</feature>
<dbReference type="Pfam" id="PF01871">
    <property type="entry name" value="AMMECR1"/>
    <property type="match status" value="1"/>
</dbReference>
<proteinExistence type="predicted"/>
<dbReference type="Gene3D" id="3.30.1490.150">
    <property type="entry name" value="Hypothetical protein ph0010, domain 2"/>
    <property type="match status" value="1"/>
</dbReference>
<accession>A0A5C7EGD1</accession>
<sequence>MSPELGLALLKLARGTIAERFGLRADTPPAHGPLAEPGATFVTLSRNGKLRGCIGSLEARRRLYDDVRDNALGAAFRDPRFPPLAREEFDETRVEVSLLSPLEPLPALSQAELLEQLRPGIDGLVFQYGHHRSTFLPQVWETLPEPVDFMEHLKRKAGLPFGFWADGVNVWRYTVSKWKESEEKLP</sequence>
<dbReference type="InterPro" id="IPR036071">
    <property type="entry name" value="AMMECR1_dom_sf"/>
</dbReference>
<dbReference type="RefSeq" id="WP_147800317.1">
    <property type="nucleotide sequence ID" value="NZ_VPFL01000015.1"/>
</dbReference>
<dbReference type="InterPro" id="IPR027485">
    <property type="entry name" value="AMMECR1_N"/>
</dbReference>
<name>A0A5C7EGD1_9PROT</name>
<evidence type="ECO:0000259" key="1">
    <source>
        <dbReference type="PROSITE" id="PS51112"/>
    </source>
</evidence>
<dbReference type="InterPro" id="IPR023473">
    <property type="entry name" value="AMMECR1"/>
</dbReference>
<dbReference type="EMBL" id="VPFL01000015">
    <property type="protein sequence ID" value="TXF11301.1"/>
    <property type="molecule type" value="Genomic_DNA"/>
</dbReference>
<reference evidence="2 3" key="1">
    <citation type="submission" date="2019-08" db="EMBL/GenBank/DDBJ databases">
        <title>Pelomicrobium methylotrophicum gen. nov., sp. nov. a moderately thermophilic, facultatively anaerobic, lithoautotrophic and methylotrophic bacterium isolated from a terrestrial mud volcano.</title>
        <authorList>
            <person name="Slobodkina G.B."/>
            <person name="Merkel A.Y."/>
            <person name="Slobodkin A.I."/>
        </authorList>
    </citation>
    <scope>NUCLEOTIDE SEQUENCE [LARGE SCALE GENOMIC DNA]</scope>
    <source>
        <strain evidence="2 3">SM250</strain>
    </source>
</reference>
<protein>
    <submittedName>
        <fullName evidence="2">AmmeMemoRadiSam system protein A</fullName>
    </submittedName>
</protein>
<dbReference type="InterPro" id="IPR002733">
    <property type="entry name" value="AMMECR1_domain"/>
</dbReference>
<dbReference type="NCBIfam" id="TIGR04335">
    <property type="entry name" value="AmmeMemoSam_A"/>
    <property type="match status" value="1"/>
</dbReference>
<dbReference type="InParanoid" id="A0A5C7EGD1"/>
<dbReference type="AlphaFoldDB" id="A0A5C7EGD1"/>
<dbReference type="InterPro" id="IPR027623">
    <property type="entry name" value="AmmeMemoSam_A"/>
</dbReference>
<dbReference type="PANTHER" id="PTHR13016:SF0">
    <property type="entry name" value="AMME SYNDROME CANDIDATE GENE 1 PROTEIN"/>
    <property type="match status" value="1"/>
</dbReference>
<dbReference type="Proteomes" id="UP000321201">
    <property type="component" value="Unassembled WGS sequence"/>
</dbReference>
<evidence type="ECO:0000313" key="2">
    <source>
        <dbReference type="EMBL" id="TXF11301.1"/>
    </source>
</evidence>
<keyword evidence="3" id="KW-1185">Reference proteome</keyword>
<dbReference type="PANTHER" id="PTHR13016">
    <property type="entry name" value="AMMECR1 HOMOLOG"/>
    <property type="match status" value="1"/>
</dbReference>
<gene>
    <name evidence="2" type="primary">amrA</name>
    <name evidence="2" type="ORF">FR698_11350</name>
</gene>
<evidence type="ECO:0000313" key="3">
    <source>
        <dbReference type="Proteomes" id="UP000321201"/>
    </source>
</evidence>
<organism evidence="2 3">
    <name type="scientific">Pelomicrobium methylotrophicum</name>
    <dbReference type="NCBI Taxonomy" id="2602750"/>
    <lineage>
        <taxon>Bacteria</taxon>
        <taxon>Pseudomonadati</taxon>
        <taxon>Pseudomonadota</taxon>
        <taxon>Hydrogenophilia</taxon>
        <taxon>Hydrogenophilia incertae sedis</taxon>
        <taxon>Pelomicrobium</taxon>
    </lineage>
</organism>
<dbReference type="Gene3D" id="3.30.700.20">
    <property type="entry name" value="Hypothetical protein ph0010, domain 1"/>
    <property type="match status" value="1"/>
</dbReference>